<evidence type="ECO:0000256" key="2">
    <source>
        <dbReference type="ARBA" id="ARBA00004123"/>
    </source>
</evidence>
<keyword evidence="8" id="KW-0238">DNA-binding</keyword>
<evidence type="ECO:0000256" key="10">
    <source>
        <dbReference type="ARBA" id="ARBA00023242"/>
    </source>
</evidence>
<evidence type="ECO:0000256" key="6">
    <source>
        <dbReference type="ARBA" id="ARBA00022833"/>
    </source>
</evidence>
<keyword evidence="10" id="KW-0539">Nucleus</keyword>
<feature type="domain" description="C2H2-type" evidence="12">
    <location>
        <begin position="202"/>
        <end position="229"/>
    </location>
</feature>
<dbReference type="Proteomes" id="UP001516400">
    <property type="component" value="Unassembled WGS sequence"/>
</dbReference>
<evidence type="ECO:0000256" key="8">
    <source>
        <dbReference type="ARBA" id="ARBA00023125"/>
    </source>
</evidence>
<dbReference type="PROSITE" id="PS50157">
    <property type="entry name" value="ZINC_FINGER_C2H2_2"/>
    <property type="match status" value="7"/>
</dbReference>
<dbReference type="GO" id="GO:0005634">
    <property type="term" value="C:nucleus"/>
    <property type="evidence" value="ECO:0007669"/>
    <property type="project" value="UniProtKB-SubCell"/>
</dbReference>
<dbReference type="PANTHER" id="PTHR24394:SF29">
    <property type="entry name" value="MYONEURIN"/>
    <property type="match status" value="1"/>
</dbReference>
<comment type="caution">
    <text evidence="13">The sequence shown here is derived from an EMBL/GenBank/DDBJ whole genome shotgun (WGS) entry which is preliminary data.</text>
</comment>
<keyword evidence="6" id="KW-0862">Zinc</keyword>
<comment type="subcellular location">
    <subcellularLocation>
        <location evidence="2">Nucleus</location>
    </subcellularLocation>
</comment>
<dbReference type="FunFam" id="3.30.160.60:FF:001450">
    <property type="entry name" value="zinc finger protein 774"/>
    <property type="match status" value="1"/>
</dbReference>
<evidence type="ECO:0000313" key="13">
    <source>
        <dbReference type="EMBL" id="KAL3279340.1"/>
    </source>
</evidence>
<feature type="domain" description="C2H2-type" evidence="12">
    <location>
        <begin position="230"/>
        <end position="257"/>
    </location>
</feature>
<evidence type="ECO:0000256" key="5">
    <source>
        <dbReference type="ARBA" id="ARBA00022771"/>
    </source>
</evidence>
<evidence type="ECO:0000256" key="7">
    <source>
        <dbReference type="ARBA" id="ARBA00023015"/>
    </source>
</evidence>
<protein>
    <recommendedName>
        <fullName evidence="12">C2H2-type domain-containing protein</fullName>
    </recommendedName>
</protein>
<proteinExistence type="predicted"/>
<accession>A0ABD2NL86</accession>
<keyword evidence="9" id="KW-0804">Transcription</keyword>
<feature type="domain" description="C2H2-type" evidence="12">
    <location>
        <begin position="117"/>
        <end position="145"/>
    </location>
</feature>
<feature type="domain" description="C2H2-type" evidence="12">
    <location>
        <begin position="54"/>
        <end position="81"/>
    </location>
</feature>
<sequence>MDLEMEEFEEHRTSLGHFEESDSILCPHCDCSARNITTFRKHLRTHSTRESKKYECEICRKVFKWSKKYYEHLTSHDADHEEKLMCPECGLLVGDLTALQIHRGKAHAQVLSMNEEWQCHYCMKVFNFIAEYKKHLKEIHAEKDFHCIICGKDCEDKRTLYYHEQLHLEEFGIECSYCHKKLLTEEKLVLHQRIHKYVKKKHVCNICGKGFKQLDKLEAHVRVHTGEKPFTCNFCGKAFNHQNNLQHHIRLHTGDTPYRCLFCSKEFSNSHSLRKHMSTHEAERSQGYISS</sequence>
<reference evidence="13 14" key="1">
    <citation type="journal article" date="2021" name="BMC Biol.">
        <title>Horizontally acquired antibacterial genes associated with adaptive radiation of ladybird beetles.</title>
        <authorList>
            <person name="Li H.S."/>
            <person name="Tang X.F."/>
            <person name="Huang Y.H."/>
            <person name="Xu Z.Y."/>
            <person name="Chen M.L."/>
            <person name="Du X.Y."/>
            <person name="Qiu B.Y."/>
            <person name="Chen P.T."/>
            <person name="Zhang W."/>
            <person name="Slipinski A."/>
            <person name="Escalona H.E."/>
            <person name="Waterhouse R.M."/>
            <person name="Zwick A."/>
            <person name="Pang H."/>
        </authorList>
    </citation>
    <scope>NUCLEOTIDE SEQUENCE [LARGE SCALE GENOMIC DNA]</scope>
    <source>
        <strain evidence="13">SYSU2018</strain>
    </source>
</reference>
<evidence type="ECO:0000256" key="4">
    <source>
        <dbReference type="ARBA" id="ARBA00022737"/>
    </source>
</evidence>
<dbReference type="InterPro" id="IPR036236">
    <property type="entry name" value="Znf_C2H2_sf"/>
</dbReference>
<evidence type="ECO:0000259" key="12">
    <source>
        <dbReference type="PROSITE" id="PS50157"/>
    </source>
</evidence>
<dbReference type="GO" id="GO:0003677">
    <property type="term" value="F:DNA binding"/>
    <property type="evidence" value="ECO:0007669"/>
    <property type="project" value="UniProtKB-KW"/>
</dbReference>
<keyword evidence="14" id="KW-1185">Reference proteome</keyword>
<organism evidence="13 14">
    <name type="scientific">Cryptolaemus montrouzieri</name>
    <dbReference type="NCBI Taxonomy" id="559131"/>
    <lineage>
        <taxon>Eukaryota</taxon>
        <taxon>Metazoa</taxon>
        <taxon>Ecdysozoa</taxon>
        <taxon>Arthropoda</taxon>
        <taxon>Hexapoda</taxon>
        <taxon>Insecta</taxon>
        <taxon>Pterygota</taxon>
        <taxon>Neoptera</taxon>
        <taxon>Endopterygota</taxon>
        <taxon>Coleoptera</taxon>
        <taxon>Polyphaga</taxon>
        <taxon>Cucujiformia</taxon>
        <taxon>Coccinelloidea</taxon>
        <taxon>Coccinellidae</taxon>
        <taxon>Scymninae</taxon>
        <taxon>Scymnini</taxon>
        <taxon>Cryptolaemus</taxon>
    </lineage>
</organism>
<feature type="domain" description="C2H2-type" evidence="12">
    <location>
        <begin position="145"/>
        <end position="172"/>
    </location>
</feature>
<gene>
    <name evidence="13" type="ORF">HHI36_016847</name>
</gene>
<evidence type="ECO:0000256" key="3">
    <source>
        <dbReference type="ARBA" id="ARBA00022723"/>
    </source>
</evidence>
<dbReference type="Pfam" id="PF00096">
    <property type="entry name" value="zf-C2H2"/>
    <property type="match status" value="3"/>
</dbReference>
<keyword evidence="3" id="KW-0479">Metal-binding</keyword>
<dbReference type="PROSITE" id="PS00028">
    <property type="entry name" value="ZINC_FINGER_C2H2_1"/>
    <property type="match status" value="8"/>
</dbReference>
<keyword evidence="7" id="KW-0805">Transcription regulation</keyword>
<evidence type="ECO:0000256" key="9">
    <source>
        <dbReference type="ARBA" id="ARBA00023163"/>
    </source>
</evidence>
<dbReference type="SUPFAM" id="SSF57667">
    <property type="entry name" value="beta-beta-alpha zinc fingers"/>
    <property type="match status" value="4"/>
</dbReference>
<dbReference type="PANTHER" id="PTHR24394">
    <property type="entry name" value="ZINC FINGER PROTEIN"/>
    <property type="match status" value="1"/>
</dbReference>
<dbReference type="GO" id="GO:0008270">
    <property type="term" value="F:zinc ion binding"/>
    <property type="evidence" value="ECO:0007669"/>
    <property type="project" value="UniProtKB-KW"/>
</dbReference>
<dbReference type="FunFam" id="3.30.160.60:FF:000097">
    <property type="entry name" value="Zinc finger protein"/>
    <property type="match status" value="1"/>
</dbReference>
<dbReference type="AlphaFoldDB" id="A0ABD2NL86"/>
<evidence type="ECO:0000256" key="1">
    <source>
        <dbReference type="ARBA" id="ARBA00003767"/>
    </source>
</evidence>
<name>A0ABD2NL86_9CUCU</name>
<feature type="domain" description="C2H2-type" evidence="12">
    <location>
        <begin position="173"/>
        <end position="200"/>
    </location>
</feature>
<dbReference type="SMART" id="SM00355">
    <property type="entry name" value="ZnF_C2H2"/>
    <property type="match status" value="9"/>
</dbReference>
<comment type="function">
    <text evidence="1">May be involved in transcriptional regulation.</text>
</comment>
<feature type="domain" description="C2H2-type" evidence="12">
    <location>
        <begin position="258"/>
        <end position="285"/>
    </location>
</feature>
<keyword evidence="5 11" id="KW-0863">Zinc-finger</keyword>
<evidence type="ECO:0000313" key="14">
    <source>
        <dbReference type="Proteomes" id="UP001516400"/>
    </source>
</evidence>
<dbReference type="FunFam" id="3.30.160.60:FF:000065">
    <property type="entry name" value="B-cell CLL/lymphoma 6, member B"/>
    <property type="match status" value="1"/>
</dbReference>
<dbReference type="InterPro" id="IPR013087">
    <property type="entry name" value="Znf_C2H2_type"/>
</dbReference>
<dbReference type="Gene3D" id="3.30.160.60">
    <property type="entry name" value="Classic Zinc Finger"/>
    <property type="match status" value="6"/>
</dbReference>
<keyword evidence="4" id="KW-0677">Repeat</keyword>
<dbReference type="EMBL" id="JABFTP020000124">
    <property type="protein sequence ID" value="KAL3279340.1"/>
    <property type="molecule type" value="Genomic_DNA"/>
</dbReference>
<evidence type="ECO:0000256" key="11">
    <source>
        <dbReference type="PROSITE-ProRule" id="PRU00042"/>
    </source>
</evidence>